<feature type="transmembrane region" description="Helical" evidence="9">
    <location>
        <begin position="36"/>
        <end position="54"/>
    </location>
</feature>
<evidence type="ECO:0000313" key="12">
    <source>
        <dbReference type="Proteomes" id="UP000236743"/>
    </source>
</evidence>
<comment type="subcellular location">
    <subcellularLocation>
        <location evidence="1">Cell membrane</location>
        <topology evidence="1">Multi-pass membrane protein</topology>
    </subcellularLocation>
</comment>
<dbReference type="PANTHER" id="PTHR32309">
    <property type="entry name" value="TYROSINE-PROTEIN KINASE"/>
    <property type="match status" value="1"/>
</dbReference>
<dbReference type="Gene3D" id="3.40.50.300">
    <property type="entry name" value="P-loop containing nucleotide triphosphate hydrolases"/>
    <property type="match status" value="1"/>
</dbReference>
<evidence type="ECO:0000256" key="6">
    <source>
        <dbReference type="ARBA" id="ARBA00022989"/>
    </source>
</evidence>
<keyword evidence="2" id="KW-1003">Cell membrane</keyword>
<dbReference type="Proteomes" id="UP000236743">
    <property type="component" value="Unassembled WGS sequence"/>
</dbReference>
<dbReference type="InterPro" id="IPR050445">
    <property type="entry name" value="Bact_polysacc_biosynth/exp"/>
</dbReference>
<keyword evidence="4" id="KW-0547">Nucleotide-binding</keyword>
<dbReference type="GO" id="GO:0005886">
    <property type="term" value="C:plasma membrane"/>
    <property type="evidence" value="ECO:0007669"/>
    <property type="project" value="UniProtKB-SubCell"/>
</dbReference>
<evidence type="ECO:0000256" key="3">
    <source>
        <dbReference type="ARBA" id="ARBA00022692"/>
    </source>
</evidence>
<dbReference type="Pfam" id="PF02706">
    <property type="entry name" value="Wzz"/>
    <property type="match status" value="1"/>
</dbReference>
<accession>A0A1H5S508</accession>
<dbReference type="AlphaFoldDB" id="A0A1H5S508"/>
<feature type="coiled-coil region" evidence="8">
    <location>
        <begin position="280"/>
        <end position="388"/>
    </location>
</feature>
<evidence type="ECO:0000259" key="10">
    <source>
        <dbReference type="Pfam" id="PF02706"/>
    </source>
</evidence>
<evidence type="ECO:0000256" key="1">
    <source>
        <dbReference type="ARBA" id="ARBA00004651"/>
    </source>
</evidence>
<dbReference type="RefSeq" id="WP_103870546.1">
    <property type="nucleotide sequence ID" value="NZ_FNUY01000001.1"/>
</dbReference>
<evidence type="ECO:0000256" key="7">
    <source>
        <dbReference type="ARBA" id="ARBA00023136"/>
    </source>
</evidence>
<evidence type="ECO:0000256" key="9">
    <source>
        <dbReference type="SAM" id="Phobius"/>
    </source>
</evidence>
<dbReference type="PANTHER" id="PTHR32309:SF13">
    <property type="entry name" value="FERRIC ENTEROBACTIN TRANSPORT PROTEIN FEPE"/>
    <property type="match status" value="1"/>
</dbReference>
<keyword evidence="8" id="KW-0175">Coiled coil</keyword>
<gene>
    <name evidence="11" type="ORF">SAMN04488115_101123</name>
</gene>
<evidence type="ECO:0000256" key="4">
    <source>
        <dbReference type="ARBA" id="ARBA00022741"/>
    </source>
</evidence>
<keyword evidence="12" id="KW-1185">Reference proteome</keyword>
<feature type="domain" description="Polysaccharide chain length determinant N-terminal" evidence="10">
    <location>
        <begin position="29"/>
        <end position="110"/>
    </location>
</feature>
<keyword evidence="3 9" id="KW-0812">Transmembrane</keyword>
<proteinExistence type="predicted"/>
<evidence type="ECO:0000256" key="2">
    <source>
        <dbReference type="ARBA" id="ARBA00022475"/>
    </source>
</evidence>
<keyword evidence="5" id="KW-0067">ATP-binding</keyword>
<dbReference type="CDD" id="cd05387">
    <property type="entry name" value="BY-kinase"/>
    <property type="match status" value="1"/>
</dbReference>
<evidence type="ECO:0000256" key="5">
    <source>
        <dbReference type="ARBA" id="ARBA00022840"/>
    </source>
</evidence>
<evidence type="ECO:0000313" key="11">
    <source>
        <dbReference type="EMBL" id="SEF44907.1"/>
    </source>
</evidence>
<dbReference type="InterPro" id="IPR003856">
    <property type="entry name" value="LPS_length_determ_N"/>
</dbReference>
<dbReference type="InterPro" id="IPR005702">
    <property type="entry name" value="Wzc-like_C"/>
</dbReference>
<evidence type="ECO:0000256" key="8">
    <source>
        <dbReference type="SAM" id="Coils"/>
    </source>
</evidence>
<name>A0A1H5S508_9HYPH</name>
<protein>
    <submittedName>
        <fullName evidence="11">Uncharacterized protein involved in exopolysaccharide biosynthesis</fullName>
    </submittedName>
</protein>
<dbReference type="EMBL" id="FNUY01000001">
    <property type="protein sequence ID" value="SEF44907.1"/>
    <property type="molecule type" value="Genomic_DNA"/>
</dbReference>
<dbReference type="GO" id="GO:0004713">
    <property type="term" value="F:protein tyrosine kinase activity"/>
    <property type="evidence" value="ECO:0007669"/>
    <property type="project" value="TreeGrafter"/>
</dbReference>
<organism evidence="11 12">
    <name type="scientific">Bosea lathyri</name>
    <dbReference type="NCBI Taxonomy" id="1036778"/>
    <lineage>
        <taxon>Bacteria</taxon>
        <taxon>Pseudomonadati</taxon>
        <taxon>Pseudomonadota</taxon>
        <taxon>Alphaproteobacteria</taxon>
        <taxon>Hyphomicrobiales</taxon>
        <taxon>Boseaceae</taxon>
        <taxon>Bosea</taxon>
    </lineage>
</organism>
<keyword evidence="7 9" id="KW-0472">Membrane</keyword>
<dbReference type="InterPro" id="IPR027417">
    <property type="entry name" value="P-loop_NTPase"/>
</dbReference>
<sequence length="722" mass="78857">MNWAFQNPIRLEGNVRRHFESVGLNAMLTLWRRKRLILALMGLAMIGALAVLLTSEKRYTSNALVQIDFSRDDQSGSARQGSGFPVDLAALVETEARFVRSRAIARQVAERLAAEGRTKDERGLQAGTVPEERDILLLMRDLTVRNDSRSYLIDIGFTANDPKRAAEVANLFVEVYLKNRSETSFAAARRASEWYAAQIKDTRTALEVAETAASEYRATFSIVETSSEGGALQQQRMREVSSQASAATLVRLNEEARLDRALRAVAGGNIPPDIAALPQIQRLIESREAAQRQVAELAASSGERHPNVERAKSLLAEIESRLREEVRKAVATITEDASNARKVEAELEANAQTAKQALIGNRSREAELRTLQGRADAIRARLKTLGENYVQAQALSDLKPVAAQVMIAAEPIETPSGPRATLILGFAMLGSAALGAGMAFLLERRDTGFRTEDEVPQETDCPCLGLVAARSRTDARHEVAERREAVRGIAASLGLTSFQATSKVVLITSALPGEGKSLLVDSLALCLVEMGRTVLIVDASPRSEPGDSARPALEDMVADTVSRRQFLDRRHVEPLPVLQRRNAIMRNSLPVVAGEHTTSLSIVQRRTGLSESGAVFANAAIGELVKEACSKFDVVLIEAPPVVLVADSLILAQVADIVVQVVRWHETPKAIVAAALKRLRDTSTRVHGIVLTGVRMNEYRTYQAFRGAFSAKKSRKYYAAFD</sequence>
<dbReference type="SUPFAM" id="SSF52540">
    <property type="entry name" value="P-loop containing nucleoside triphosphate hydrolases"/>
    <property type="match status" value="1"/>
</dbReference>
<keyword evidence="6 9" id="KW-1133">Transmembrane helix</keyword>
<reference evidence="11 12" key="1">
    <citation type="submission" date="2016-10" db="EMBL/GenBank/DDBJ databases">
        <authorList>
            <person name="de Groot N.N."/>
        </authorList>
    </citation>
    <scope>NUCLEOTIDE SEQUENCE [LARGE SCALE GENOMIC DNA]</scope>
    <source>
        <strain evidence="11 12">DSM 26656</strain>
    </source>
</reference>